<dbReference type="Proteomes" id="UP000245845">
    <property type="component" value="Unassembled WGS sequence"/>
</dbReference>
<dbReference type="SMART" id="SM00422">
    <property type="entry name" value="HTH_MERR"/>
    <property type="match status" value="1"/>
</dbReference>
<dbReference type="PANTHER" id="PTHR30204:SF98">
    <property type="entry name" value="HTH-TYPE TRANSCRIPTIONAL REGULATOR ADHR"/>
    <property type="match status" value="1"/>
</dbReference>
<dbReference type="GO" id="GO:0003700">
    <property type="term" value="F:DNA-binding transcription factor activity"/>
    <property type="evidence" value="ECO:0007669"/>
    <property type="project" value="InterPro"/>
</dbReference>
<dbReference type="InterPro" id="IPR000551">
    <property type="entry name" value="MerR-type_HTH_dom"/>
</dbReference>
<proteinExistence type="predicted"/>
<name>A0A2Y9C4V3_9FIRM</name>
<dbReference type="InterPro" id="IPR009061">
    <property type="entry name" value="DNA-bd_dom_put_sf"/>
</dbReference>
<dbReference type="Pfam" id="PF13411">
    <property type="entry name" value="MerR_1"/>
    <property type="match status" value="1"/>
</dbReference>
<dbReference type="PROSITE" id="PS00552">
    <property type="entry name" value="HTH_MERR_1"/>
    <property type="match status" value="1"/>
</dbReference>
<dbReference type="Gene3D" id="1.10.1660.10">
    <property type="match status" value="1"/>
</dbReference>
<dbReference type="EMBL" id="QGDL01000004">
    <property type="protein sequence ID" value="PWJ30174.1"/>
    <property type="molecule type" value="Genomic_DNA"/>
</dbReference>
<dbReference type="AlphaFoldDB" id="A0A2Y9C4V3"/>
<dbReference type="InterPro" id="IPR047057">
    <property type="entry name" value="MerR_fam"/>
</dbReference>
<dbReference type="RefSeq" id="WP_109730618.1">
    <property type="nucleotide sequence ID" value="NZ_BAAACK010000019.1"/>
</dbReference>
<protein>
    <submittedName>
        <fullName evidence="3">DNA-binding transcriptional MerR regulator</fullName>
    </submittedName>
</protein>
<dbReference type="PANTHER" id="PTHR30204">
    <property type="entry name" value="REDOX-CYCLING DRUG-SENSING TRANSCRIPTIONAL ACTIVATOR SOXR"/>
    <property type="match status" value="1"/>
</dbReference>
<dbReference type="GO" id="GO:0003677">
    <property type="term" value="F:DNA binding"/>
    <property type="evidence" value="ECO:0007669"/>
    <property type="project" value="UniProtKB-KW"/>
</dbReference>
<evidence type="ECO:0000256" key="1">
    <source>
        <dbReference type="ARBA" id="ARBA00023125"/>
    </source>
</evidence>
<dbReference type="OrthoDB" id="9811174at2"/>
<dbReference type="PRINTS" id="PR00040">
    <property type="entry name" value="HTHMERR"/>
</dbReference>
<gene>
    <name evidence="3" type="ORF">A8806_10437</name>
</gene>
<feature type="domain" description="HTH merR-type" evidence="2">
    <location>
        <begin position="1"/>
        <end position="68"/>
    </location>
</feature>
<comment type="caution">
    <text evidence="3">The sequence shown here is derived from an EMBL/GenBank/DDBJ whole genome shotgun (WGS) entry which is preliminary data.</text>
</comment>
<sequence length="117" mass="14062">MTIGELSKVTNISEYTLRYYEKKGLIRVSRDPIGRRCYEQGDIEWVKFIQRLKDTGMLLRDIEKYSKLRYEGAATMPERLEMLQGHRLYVLEQQKKWAEYLDNLDCKIEFYKNSIPD</sequence>
<evidence type="ECO:0000313" key="4">
    <source>
        <dbReference type="Proteomes" id="UP000245845"/>
    </source>
</evidence>
<dbReference type="CDD" id="cd01109">
    <property type="entry name" value="HTH_YyaN"/>
    <property type="match status" value="1"/>
</dbReference>
<keyword evidence="1 3" id="KW-0238">DNA-binding</keyword>
<dbReference type="SUPFAM" id="SSF46955">
    <property type="entry name" value="Putative DNA-binding domain"/>
    <property type="match status" value="1"/>
</dbReference>
<reference evidence="3 4" key="1">
    <citation type="submission" date="2018-05" db="EMBL/GenBank/DDBJ databases">
        <title>The Hungate 1000. A catalogue of reference genomes from the rumen microbiome.</title>
        <authorList>
            <person name="Kelly W."/>
        </authorList>
    </citation>
    <scope>NUCLEOTIDE SEQUENCE [LARGE SCALE GENOMIC DNA]</scope>
    <source>
        <strain evidence="3 4">NLAE-zl-C242</strain>
    </source>
</reference>
<organism evidence="3 4">
    <name type="scientific">Faecalicatena orotica</name>
    <dbReference type="NCBI Taxonomy" id="1544"/>
    <lineage>
        <taxon>Bacteria</taxon>
        <taxon>Bacillati</taxon>
        <taxon>Bacillota</taxon>
        <taxon>Clostridia</taxon>
        <taxon>Lachnospirales</taxon>
        <taxon>Lachnospiraceae</taxon>
        <taxon>Faecalicatena</taxon>
    </lineage>
</organism>
<evidence type="ECO:0000313" key="3">
    <source>
        <dbReference type="EMBL" id="PWJ30174.1"/>
    </source>
</evidence>
<keyword evidence="4" id="KW-1185">Reference proteome</keyword>
<accession>A0A2Y9C4V3</accession>
<dbReference type="PROSITE" id="PS50937">
    <property type="entry name" value="HTH_MERR_2"/>
    <property type="match status" value="1"/>
</dbReference>
<evidence type="ECO:0000259" key="2">
    <source>
        <dbReference type="PROSITE" id="PS50937"/>
    </source>
</evidence>